<dbReference type="GeneID" id="111118168"/>
<sequence>MHVNIATCKMGKLGKLQRSKKNKKLKIVEADYSNESRKKNSRKDANLAPTSDDQFIPNKVKEIMKYKGKTPKQLQREHITENNRKAKKQVYMERGMTRPMAEAPKFLQGKREKKKDFMKRVEVETRKILHRHQLSQKFKVDMDALEAGEIKRHKKKMKEKQKERLLQKKQKKSGKKIRNVDEFKDYEDKVKFGEVVYEPPSLTALPRKAIKEETVPRPGRKSLLLKEIMADNAALTPASVGSSSKREIGQSVKRKNLSMAQQSRMDKERENAILLYRQQKQRKLNAS</sequence>
<dbReference type="Proteomes" id="UP000694844">
    <property type="component" value="Chromosome 2"/>
</dbReference>
<gene>
    <name evidence="3" type="primary">LOC111118168</name>
</gene>
<name>A0A8B8CBR3_CRAVI</name>
<proteinExistence type="predicted"/>
<reference evidence="3" key="1">
    <citation type="submission" date="2025-08" db="UniProtKB">
        <authorList>
            <consortium name="RefSeq"/>
        </authorList>
    </citation>
    <scope>IDENTIFICATION</scope>
    <source>
        <tissue evidence="3">Whole sample</tissue>
    </source>
</reference>
<feature type="compositionally biased region" description="Basic and acidic residues" evidence="1">
    <location>
        <begin position="26"/>
        <end position="45"/>
    </location>
</feature>
<protein>
    <submittedName>
        <fullName evidence="3">Coiled-coil domain-containing protein 137-like</fullName>
    </submittedName>
</protein>
<accession>A0A8B8CBR3</accession>
<dbReference type="PANTHER" id="PTHR21838">
    <property type="entry name" value="COILED-COIL DOMAIN-CONTAINING PROTEIN 137"/>
    <property type="match status" value="1"/>
</dbReference>
<feature type="compositionally biased region" description="Basic residues" evidence="1">
    <location>
        <begin position="16"/>
        <end position="25"/>
    </location>
</feature>
<dbReference type="AlphaFoldDB" id="A0A8B8CBR3"/>
<dbReference type="GO" id="GO:0005634">
    <property type="term" value="C:nucleus"/>
    <property type="evidence" value="ECO:0007669"/>
    <property type="project" value="TreeGrafter"/>
</dbReference>
<dbReference type="RefSeq" id="XP_022313202.1">
    <property type="nucleotide sequence ID" value="XM_022457494.1"/>
</dbReference>
<feature type="region of interest" description="Disordered" evidence="1">
    <location>
        <begin position="151"/>
        <end position="177"/>
    </location>
</feature>
<evidence type="ECO:0000313" key="2">
    <source>
        <dbReference type="Proteomes" id="UP000694844"/>
    </source>
</evidence>
<dbReference type="PANTHER" id="PTHR21838:SF2">
    <property type="entry name" value="COILED-COIL DOMAIN-CONTAINING PROTEIN 137"/>
    <property type="match status" value="1"/>
</dbReference>
<feature type="compositionally biased region" description="Basic residues" evidence="1">
    <location>
        <begin position="167"/>
        <end position="177"/>
    </location>
</feature>
<evidence type="ECO:0000313" key="3">
    <source>
        <dbReference type="RefSeq" id="XP_022313202.1"/>
    </source>
</evidence>
<dbReference type="OrthoDB" id="5876637at2759"/>
<feature type="region of interest" description="Disordered" evidence="1">
    <location>
        <begin position="16"/>
        <end position="56"/>
    </location>
</feature>
<feature type="region of interest" description="Disordered" evidence="1">
    <location>
        <begin position="236"/>
        <end position="270"/>
    </location>
</feature>
<dbReference type="InterPro" id="IPR026680">
    <property type="entry name" value="CCDC137"/>
</dbReference>
<organism evidence="2 3">
    <name type="scientific">Crassostrea virginica</name>
    <name type="common">Eastern oyster</name>
    <dbReference type="NCBI Taxonomy" id="6565"/>
    <lineage>
        <taxon>Eukaryota</taxon>
        <taxon>Metazoa</taxon>
        <taxon>Spiralia</taxon>
        <taxon>Lophotrochozoa</taxon>
        <taxon>Mollusca</taxon>
        <taxon>Bivalvia</taxon>
        <taxon>Autobranchia</taxon>
        <taxon>Pteriomorphia</taxon>
        <taxon>Ostreida</taxon>
        <taxon>Ostreoidea</taxon>
        <taxon>Ostreidae</taxon>
        <taxon>Crassostrea</taxon>
    </lineage>
</organism>
<dbReference type="KEGG" id="cvn:111118168"/>
<evidence type="ECO:0000256" key="1">
    <source>
        <dbReference type="SAM" id="MobiDB-lite"/>
    </source>
</evidence>
<keyword evidence="2" id="KW-1185">Reference proteome</keyword>